<evidence type="ECO:0000313" key="8">
    <source>
        <dbReference type="EMBL" id="KZD06925.1"/>
    </source>
</evidence>
<dbReference type="CDD" id="cd07035">
    <property type="entry name" value="TPP_PYR_POX_like"/>
    <property type="match status" value="1"/>
</dbReference>
<comment type="similarity">
    <text evidence="2 4">Belongs to the TPP enzyme family.</text>
</comment>
<dbReference type="Gene3D" id="3.40.50.1220">
    <property type="entry name" value="TPP-binding domain"/>
    <property type="match status" value="1"/>
</dbReference>
<dbReference type="PANTHER" id="PTHR18968:SF13">
    <property type="entry name" value="ACETOLACTATE SYNTHASE CATALYTIC SUBUNIT, MITOCHONDRIAL"/>
    <property type="match status" value="1"/>
</dbReference>
<evidence type="ECO:0000256" key="1">
    <source>
        <dbReference type="ARBA" id="ARBA00001964"/>
    </source>
</evidence>
<comment type="caution">
    <text evidence="8">The sequence shown here is derived from an EMBL/GenBank/DDBJ whole genome shotgun (WGS) entry which is preliminary data.</text>
</comment>
<dbReference type="InterPro" id="IPR029035">
    <property type="entry name" value="DHS-like_NAD/FAD-binding_dom"/>
</dbReference>
<gene>
    <name evidence="8" type="ORF">AUP40_08905</name>
</gene>
<dbReference type="PANTHER" id="PTHR18968">
    <property type="entry name" value="THIAMINE PYROPHOSPHATE ENZYMES"/>
    <property type="match status" value="1"/>
</dbReference>
<evidence type="ECO:0000259" key="7">
    <source>
        <dbReference type="Pfam" id="PF02776"/>
    </source>
</evidence>
<evidence type="ECO:0000313" key="9">
    <source>
        <dbReference type="Proteomes" id="UP000076167"/>
    </source>
</evidence>
<sequence length="562" mass="62187">MKMNVAKYIAEFLVSKNVRHVFGYSGGAILKMLDEMVATGQIVYIQNYHEQASSFAADAYGRVTDTVGVALATSGPGATNLVTGIANAYLDSTPTLFITGQDYRSNILTKGNARQNGFQDLNITAIVKPITKYAKLIDNPQEIRFELEKAYHLSVSGRPGAVLLDIPIDVQFAEIVPESLHGFTPPALSIPDLKIPQIKKLIAGSIRPTILVGGGIRTAKAHTEVREFAKLSGIPVIATLMGLDSVEENYGFAGLHGNTYANMAIQNSDLIIALGARFGQRQVGKDPSKYSGAKVVHVDIDENELHRIFKEEITVKSHLKHFLQNINSECAGFSFPDFSHWHAIIQEWEKKYKKNAYLNTVGLDPVKAVEKLSDIISHNAIITSDVGHNQMWVAQGFRSRGEQRILNSSGLGSMGFSLPCAIGAQIAHPDKQVICFTGDGGLQMNIQELMFIGHRKLPIKCLVFNNNTLGMMREVQSRYYNNHYYGSNRDEFQCVDLNAIATAYGIEYVCIKTLDEISTLKESLADHKPYIIELEIAFDSKLSNRYDEAEFFEAERINDASI</sequence>
<feature type="domain" description="Thiamine pyrophosphate enzyme central" evidence="5">
    <location>
        <begin position="197"/>
        <end position="325"/>
    </location>
</feature>
<dbReference type="InterPro" id="IPR012001">
    <property type="entry name" value="Thiamin_PyroP_enz_TPP-bd_dom"/>
</dbReference>
<dbReference type="Pfam" id="PF02776">
    <property type="entry name" value="TPP_enzyme_N"/>
    <property type="match status" value="1"/>
</dbReference>
<keyword evidence="3 4" id="KW-0786">Thiamine pyrophosphate</keyword>
<dbReference type="Gene3D" id="3.40.50.970">
    <property type="match status" value="2"/>
</dbReference>
<dbReference type="Pfam" id="PF02775">
    <property type="entry name" value="TPP_enzyme_C"/>
    <property type="match status" value="1"/>
</dbReference>
<accession>A0ABR5Y7I8</accession>
<evidence type="ECO:0000259" key="5">
    <source>
        <dbReference type="Pfam" id="PF00205"/>
    </source>
</evidence>
<dbReference type="InterPro" id="IPR012000">
    <property type="entry name" value="Thiamin_PyroP_enz_cen_dom"/>
</dbReference>
<protein>
    <recommendedName>
        <fullName evidence="10">Acetolactate synthase</fullName>
    </recommendedName>
</protein>
<dbReference type="InterPro" id="IPR011766">
    <property type="entry name" value="TPP_enzyme_TPP-bd"/>
</dbReference>
<name>A0ABR5Y7I8_9PROT</name>
<feature type="domain" description="Thiamine pyrophosphate enzyme N-terminal TPP-binding" evidence="7">
    <location>
        <begin position="3"/>
        <end position="122"/>
    </location>
</feature>
<dbReference type="RefSeq" id="WP_063093396.1">
    <property type="nucleotide sequence ID" value="NZ_DFMA01000002.1"/>
</dbReference>
<dbReference type="SUPFAM" id="SSF52467">
    <property type="entry name" value="DHS-like NAD/FAD-binding domain"/>
    <property type="match status" value="1"/>
</dbReference>
<reference evidence="8 9" key="1">
    <citation type="submission" date="2015-12" db="EMBL/GenBank/DDBJ databases">
        <title>Genome sequence of Thalassospira xiamenensis MCCC 1A03005.</title>
        <authorList>
            <person name="Lu L."/>
            <person name="Lai Q."/>
            <person name="Shao Z."/>
            <person name="Qian P."/>
        </authorList>
    </citation>
    <scope>NUCLEOTIDE SEQUENCE [LARGE SCALE GENOMIC DNA]</scope>
    <source>
        <strain evidence="8 9">MCCC 1A03005</strain>
    </source>
</reference>
<evidence type="ECO:0000259" key="6">
    <source>
        <dbReference type="Pfam" id="PF02775"/>
    </source>
</evidence>
<organism evidence="8 9">
    <name type="scientific">Thalassospira xiamenensis</name>
    <dbReference type="NCBI Taxonomy" id="220697"/>
    <lineage>
        <taxon>Bacteria</taxon>
        <taxon>Pseudomonadati</taxon>
        <taxon>Pseudomonadota</taxon>
        <taxon>Alphaproteobacteria</taxon>
        <taxon>Rhodospirillales</taxon>
        <taxon>Thalassospiraceae</taxon>
        <taxon>Thalassospira</taxon>
    </lineage>
</organism>
<evidence type="ECO:0000256" key="2">
    <source>
        <dbReference type="ARBA" id="ARBA00007812"/>
    </source>
</evidence>
<dbReference type="InterPro" id="IPR029061">
    <property type="entry name" value="THDP-binding"/>
</dbReference>
<evidence type="ECO:0000256" key="4">
    <source>
        <dbReference type="RuleBase" id="RU362132"/>
    </source>
</evidence>
<evidence type="ECO:0008006" key="10">
    <source>
        <dbReference type="Google" id="ProtNLM"/>
    </source>
</evidence>
<dbReference type="Pfam" id="PF00205">
    <property type="entry name" value="TPP_enzyme_M"/>
    <property type="match status" value="1"/>
</dbReference>
<dbReference type="EMBL" id="LPXL01000003">
    <property type="protein sequence ID" value="KZD06925.1"/>
    <property type="molecule type" value="Genomic_DNA"/>
</dbReference>
<feature type="domain" description="Thiamine pyrophosphate enzyme TPP-binding" evidence="6">
    <location>
        <begin position="385"/>
        <end position="533"/>
    </location>
</feature>
<dbReference type="InterPro" id="IPR000399">
    <property type="entry name" value="TPP-bd_CS"/>
</dbReference>
<evidence type="ECO:0000256" key="3">
    <source>
        <dbReference type="ARBA" id="ARBA00023052"/>
    </source>
</evidence>
<dbReference type="SUPFAM" id="SSF52518">
    <property type="entry name" value="Thiamin diphosphate-binding fold (THDP-binding)"/>
    <property type="match status" value="2"/>
</dbReference>
<dbReference type="PROSITE" id="PS00187">
    <property type="entry name" value="TPP_ENZYMES"/>
    <property type="match status" value="1"/>
</dbReference>
<dbReference type="Proteomes" id="UP000076167">
    <property type="component" value="Unassembled WGS sequence"/>
</dbReference>
<comment type="cofactor">
    <cofactor evidence="1">
        <name>thiamine diphosphate</name>
        <dbReference type="ChEBI" id="CHEBI:58937"/>
    </cofactor>
</comment>
<dbReference type="InterPro" id="IPR045229">
    <property type="entry name" value="TPP_enz"/>
</dbReference>
<proteinExistence type="inferred from homology"/>
<keyword evidence="9" id="KW-1185">Reference proteome</keyword>